<dbReference type="Pfam" id="PF15586">
    <property type="entry name" value="Imm8"/>
    <property type="match status" value="1"/>
</dbReference>
<comment type="caution">
    <text evidence="1">The sequence shown here is derived from an EMBL/GenBank/DDBJ whole genome shotgun (WGS) entry which is preliminary data.</text>
</comment>
<keyword evidence="2" id="KW-1185">Reference proteome</keyword>
<reference evidence="1 2" key="1">
    <citation type="submission" date="2017-02" db="EMBL/GenBank/DDBJ databases">
        <title>Draft genome sequence of Haemophilus felis CCUG 31170 type strain.</title>
        <authorList>
            <person name="Engstrom-Jakobsson H."/>
            <person name="Salva-Serra F."/>
            <person name="Thorell K."/>
            <person name="Gonzales-Siles L."/>
            <person name="Karlsson R."/>
            <person name="Boulund F."/>
            <person name="Engstrand L."/>
            <person name="Kristiansson E."/>
            <person name="Moore E."/>
        </authorList>
    </citation>
    <scope>NUCLEOTIDE SEQUENCE [LARGE SCALE GENOMIC DNA]</scope>
    <source>
        <strain evidence="1 2">CCUG 31170</strain>
    </source>
</reference>
<dbReference type="OrthoDB" id="5686999at2"/>
<evidence type="ECO:0000313" key="2">
    <source>
        <dbReference type="Proteomes" id="UP000190023"/>
    </source>
</evidence>
<dbReference type="Proteomes" id="UP000190023">
    <property type="component" value="Unassembled WGS sequence"/>
</dbReference>
<proteinExistence type="predicted"/>
<accession>A0A1T0B5N4</accession>
<organism evidence="1 2">
    <name type="scientific">[Haemophilus] felis</name>
    <dbReference type="NCBI Taxonomy" id="123822"/>
    <lineage>
        <taxon>Bacteria</taxon>
        <taxon>Pseudomonadati</taxon>
        <taxon>Pseudomonadota</taxon>
        <taxon>Gammaproteobacteria</taxon>
        <taxon>Pasteurellales</taxon>
        <taxon>Pasteurellaceae</taxon>
    </lineage>
</organism>
<protein>
    <submittedName>
        <fullName evidence="1">Uncharacterized protein</fullName>
    </submittedName>
</protein>
<evidence type="ECO:0000313" key="1">
    <source>
        <dbReference type="EMBL" id="OOS05091.1"/>
    </source>
</evidence>
<name>A0A1T0B5N4_9PAST</name>
<dbReference type="STRING" id="123822.B0188_04595"/>
<dbReference type="AlphaFoldDB" id="A0A1T0B5N4"/>
<gene>
    <name evidence="1" type="ORF">B0188_04595</name>
</gene>
<dbReference type="EMBL" id="MUYB01000016">
    <property type="protein sequence ID" value="OOS05091.1"/>
    <property type="molecule type" value="Genomic_DNA"/>
</dbReference>
<dbReference type="InterPro" id="IPR028964">
    <property type="entry name" value="Imm8"/>
</dbReference>
<sequence length="121" mass="14068">MITAELKNFEFYGSVIDKNDAQLLMLSPEYRLTLCLSIGETGKIGADYFYVDVINVAYVKSSRLTMGSKSFIATDDIDNIDDIENEIRVFVNSIYGKSWEDVLVQLRRYFDWEYENHKLVE</sequence>